<dbReference type="EMBL" id="UINC01175295">
    <property type="protein sequence ID" value="SVD81843.1"/>
    <property type="molecule type" value="Genomic_DNA"/>
</dbReference>
<dbReference type="InterPro" id="IPR005843">
    <property type="entry name" value="A-D-PHexomutase_C"/>
</dbReference>
<evidence type="ECO:0000313" key="2">
    <source>
        <dbReference type="EMBL" id="SVD81843.1"/>
    </source>
</evidence>
<dbReference type="Gene3D" id="3.30.310.50">
    <property type="entry name" value="Alpha-D-phosphohexomutase, C-terminal domain"/>
    <property type="match status" value="1"/>
</dbReference>
<dbReference type="SUPFAM" id="SSF55957">
    <property type="entry name" value="Phosphoglucomutase, C-terminal domain"/>
    <property type="match status" value="1"/>
</dbReference>
<reference evidence="2" key="1">
    <citation type="submission" date="2018-05" db="EMBL/GenBank/DDBJ databases">
        <authorList>
            <person name="Lanie J.A."/>
            <person name="Ng W.-L."/>
            <person name="Kazmierczak K.M."/>
            <person name="Andrzejewski T.M."/>
            <person name="Davidsen T.M."/>
            <person name="Wayne K.J."/>
            <person name="Tettelin H."/>
            <person name="Glass J.I."/>
            <person name="Rusch D."/>
            <person name="Podicherti R."/>
            <person name="Tsui H.-C.T."/>
            <person name="Winkler M.E."/>
        </authorList>
    </citation>
    <scope>NUCLEOTIDE SEQUENCE</scope>
</reference>
<feature type="non-terminal residue" evidence="2">
    <location>
        <position position="1"/>
    </location>
</feature>
<proteinExistence type="predicted"/>
<protein>
    <recommendedName>
        <fullName evidence="1">Alpha-D-phosphohexomutase C-terminal domain-containing protein</fullName>
    </recommendedName>
</protein>
<gene>
    <name evidence="2" type="ORF">METZ01_LOCUS434697</name>
</gene>
<accession>A0A382YEX7</accession>
<organism evidence="2">
    <name type="scientific">marine metagenome</name>
    <dbReference type="NCBI Taxonomy" id="408172"/>
    <lineage>
        <taxon>unclassified sequences</taxon>
        <taxon>metagenomes</taxon>
        <taxon>ecological metagenomes</taxon>
    </lineage>
</organism>
<dbReference type="InterPro" id="IPR036900">
    <property type="entry name" value="A-D-PHexomutase_C_sf"/>
</dbReference>
<dbReference type="GO" id="GO:0016868">
    <property type="term" value="F:intramolecular phosphotransferase activity"/>
    <property type="evidence" value="ECO:0007669"/>
    <property type="project" value="InterPro"/>
</dbReference>
<feature type="domain" description="Alpha-D-phosphohexomutase C-terminal" evidence="1">
    <location>
        <begin position="9"/>
        <end position="49"/>
    </location>
</feature>
<dbReference type="AlphaFoldDB" id="A0A382YEX7"/>
<name>A0A382YEX7_9ZZZZ</name>
<evidence type="ECO:0000259" key="1">
    <source>
        <dbReference type="Pfam" id="PF00408"/>
    </source>
</evidence>
<sequence>PVERLQTFDGMKFTARNGCWLMLRGSGTEPVLRIYAEAPTESGVAQLLQQGQNLARASLR</sequence>
<dbReference type="Pfam" id="PF00408">
    <property type="entry name" value="PGM_PMM_IV"/>
    <property type="match status" value="1"/>
</dbReference>